<dbReference type="KEGG" id="hdo:MUK72_09005"/>
<keyword evidence="5" id="KW-1185">Reference proteome</keyword>
<evidence type="ECO:0008006" key="7">
    <source>
        <dbReference type="Google" id="ProtNLM"/>
    </source>
</evidence>
<evidence type="ECO:0000256" key="1">
    <source>
        <dbReference type="SAM" id="MobiDB-lite"/>
    </source>
</evidence>
<reference evidence="3" key="3">
    <citation type="submission" date="2023-12" db="EMBL/GenBank/DDBJ databases">
        <authorList>
            <person name="Sun Q."/>
            <person name="Inoue M."/>
        </authorList>
    </citation>
    <scope>NUCLEOTIDE SEQUENCE</scope>
    <source>
        <strain evidence="3">JCM 12289</strain>
    </source>
</reference>
<dbReference type="Proteomes" id="UP000830542">
    <property type="component" value="Chromosome"/>
</dbReference>
<proteinExistence type="predicted"/>
<accession>A0AAV3SDY5</accession>
<organism evidence="3 6">
    <name type="scientific">Halococcus dombrowskii</name>
    <dbReference type="NCBI Taxonomy" id="179637"/>
    <lineage>
        <taxon>Archaea</taxon>
        <taxon>Methanobacteriati</taxon>
        <taxon>Methanobacteriota</taxon>
        <taxon>Stenosarchaea group</taxon>
        <taxon>Halobacteria</taxon>
        <taxon>Halobacteriales</taxon>
        <taxon>Halococcaceae</taxon>
        <taxon>Halococcus</taxon>
    </lineage>
</organism>
<reference evidence="4" key="2">
    <citation type="submission" date="2022-04" db="EMBL/GenBank/DDBJ databases">
        <title>Sequencing and genomic assembly of Halococcus dombrowskii.</title>
        <authorList>
            <person name="Lim S.W."/>
            <person name="MacLea K.S."/>
        </authorList>
    </citation>
    <scope>NUCLEOTIDE SEQUENCE</scope>
    <source>
        <strain evidence="4">H4</strain>
    </source>
</reference>
<name>A0AAV3SDY5_HALDO</name>
<reference evidence="3" key="1">
    <citation type="journal article" date="2014" name="Int. J. Syst. Evol. Microbiol.">
        <title>Complete genome sequence of Corynebacterium casei LMG S-19264T (=DSM 44701T), isolated from a smear-ripened cheese.</title>
        <authorList>
            <consortium name="US DOE Joint Genome Institute (JGI-PGF)"/>
            <person name="Walter F."/>
            <person name="Albersmeier A."/>
            <person name="Kalinowski J."/>
            <person name="Ruckert C."/>
        </authorList>
    </citation>
    <scope>NUCLEOTIDE SEQUENCE</scope>
    <source>
        <strain evidence="3">JCM 12289</strain>
    </source>
</reference>
<keyword evidence="2" id="KW-0812">Transmembrane</keyword>
<feature type="compositionally biased region" description="Low complexity" evidence="1">
    <location>
        <begin position="1"/>
        <end position="14"/>
    </location>
</feature>
<keyword evidence="2" id="KW-0472">Membrane</keyword>
<feature type="region of interest" description="Disordered" evidence="1">
    <location>
        <begin position="1"/>
        <end position="24"/>
    </location>
</feature>
<protein>
    <recommendedName>
        <fullName evidence="7">DUF4190 domain-containing protein</fullName>
    </recommendedName>
</protein>
<dbReference type="Proteomes" id="UP001500962">
    <property type="component" value="Unassembled WGS sequence"/>
</dbReference>
<evidence type="ECO:0000313" key="3">
    <source>
        <dbReference type="EMBL" id="GAA0453692.1"/>
    </source>
</evidence>
<dbReference type="AlphaFoldDB" id="A0AAV3SDY5"/>
<evidence type="ECO:0000313" key="4">
    <source>
        <dbReference type="EMBL" id="UOO94109.1"/>
    </source>
</evidence>
<feature type="transmembrane region" description="Helical" evidence="2">
    <location>
        <begin position="35"/>
        <end position="60"/>
    </location>
</feature>
<dbReference type="RefSeq" id="WP_244699210.1">
    <property type="nucleotide sequence ID" value="NZ_BAAADN010000012.1"/>
</dbReference>
<dbReference type="GeneID" id="71761983"/>
<dbReference type="EMBL" id="CP095005">
    <property type="protein sequence ID" value="UOO94109.1"/>
    <property type="molecule type" value="Genomic_DNA"/>
</dbReference>
<gene>
    <name evidence="3" type="ORF">GCM10008985_06770</name>
    <name evidence="4" type="ORF">MUK72_09005</name>
</gene>
<dbReference type="EMBL" id="BAAADN010000012">
    <property type="protein sequence ID" value="GAA0453692.1"/>
    <property type="molecule type" value="Genomic_DNA"/>
</dbReference>
<evidence type="ECO:0000313" key="6">
    <source>
        <dbReference type="Proteomes" id="UP001500962"/>
    </source>
</evidence>
<keyword evidence="2" id="KW-1133">Transmembrane helix</keyword>
<sequence length="89" mass="9272">MGSSDSGAAMADGSPLSGGGSGEDRNMRRYMWGGIIAALISWLIVPVVGLVAVYCGWVVYQHKDRLQGGLIAGVGGVGVLTWVVYLLTM</sequence>
<feature type="transmembrane region" description="Helical" evidence="2">
    <location>
        <begin position="66"/>
        <end position="87"/>
    </location>
</feature>
<evidence type="ECO:0000313" key="5">
    <source>
        <dbReference type="Proteomes" id="UP000830542"/>
    </source>
</evidence>
<evidence type="ECO:0000256" key="2">
    <source>
        <dbReference type="SAM" id="Phobius"/>
    </source>
</evidence>